<dbReference type="OrthoDB" id="406505at2759"/>
<dbReference type="InterPro" id="IPR051477">
    <property type="entry name" value="Expansin_CellWall"/>
</dbReference>
<reference evidence="3" key="1">
    <citation type="submission" date="2020-05" db="EMBL/GenBank/DDBJ databases">
        <title>Mycena genomes resolve the evolution of fungal bioluminescence.</title>
        <authorList>
            <person name="Tsai I.J."/>
        </authorList>
    </citation>
    <scope>NUCLEOTIDE SEQUENCE</scope>
    <source>
        <strain evidence="3">171206Taipei</strain>
    </source>
</reference>
<feature type="signal peptide" evidence="2">
    <location>
        <begin position="1"/>
        <end position="20"/>
    </location>
</feature>
<dbReference type="EMBL" id="JACAZF010000006">
    <property type="protein sequence ID" value="KAF7301358.1"/>
    <property type="molecule type" value="Genomic_DNA"/>
</dbReference>
<feature type="chain" id="PRO_5034884535" evidence="2">
    <location>
        <begin position="21"/>
        <end position="213"/>
    </location>
</feature>
<proteinExistence type="predicted"/>
<keyword evidence="1 2" id="KW-0732">Signal</keyword>
<name>A0A8H6SLS3_9AGAR</name>
<dbReference type="Gene3D" id="2.40.40.10">
    <property type="entry name" value="RlpA-like domain"/>
    <property type="match status" value="1"/>
</dbReference>
<evidence type="ECO:0000313" key="4">
    <source>
        <dbReference type="Proteomes" id="UP000636479"/>
    </source>
</evidence>
<accession>A0A8H6SLS3</accession>
<evidence type="ECO:0000256" key="2">
    <source>
        <dbReference type="SAM" id="SignalP"/>
    </source>
</evidence>
<organism evidence="3 4">
    <name type="scientific">Mycena indigotica</name>
    <dbReference type="NCBI Taxonomy" id="2126181"/>
    <lineage>
        <taxon>Eukaryota</taxon>
        <taxon>Fungi</taxon>
        <taxon>Dikarya</taxon>
        <taxon>Basidiomycota</taxon>
        <taxon>Agaricomycotina</taxon>
        <taxon>Agaricomycetes</taxon>
        <taxon>Agaricomycetidae</taxon>
        <taxon>Agaricales</taxon>
        <taxon>Marasmiineae</taxon>
        <taxon>Mycenaceae</taxon>
        <taxon>Mycena</taxon>
    </lineage>
</organism>
<gene>
    <name evidence="3" type="ORF">MIND_00701000</name>
</gene>
<protein>
    <submittedName>
        <fullName evidence="3">DPBB-1 domain-containing protein</fullName>
    </submittedName>
</protein>
<dbReference type="AlphaFoldDB" id="A0A8H6SLS3"/>
<evidence type="ECO:0000313" key="3">
    <source>
        <dbReference type="EMBL" id="KAF7301358.1"/>
    </source>
</evidence>
<dbReference type="SUPFAM" id="SSF50685">
    <property type="entry name" value="Barwin-like endoglucanases"/>
    <property type="match status" value="1"/>
</dbReference>
<sequence>MYRLALLAVVLFCLASTLVATAVPAVNSTREVTKRKYTTAHSLGEAYTFDPRDGWQSINATDLQSKYRRSTPAPKNGISALLDKFRGLAGIGTANKAIVTWYTGHDLDNPSCWSNTKWHPTDESFVCATTLLGWTTNKPKCFDFVELCNGPSKCTFTRVVDTCAGCKTGTHHLDLTRAAFSHLGNFDQGVLNVQVRPASHPADWFEDLWGPKV</sequence>
<dbReference type="InterPro" id="IPR036908">
    <property type="entry name" value="RlpA-like_sf"/>
</dbReference>
<keyword evidence="4" id="KW-1185">Reference proteome</keyword>
<evidence type="ECO:0000256" key="1">
    <source>
        <dbReference type="ARBA" id="ARBA00022729"/>
    </source>
</evidence>
<comment type="caution">
    <text evidence="3">The sequence shown here is derived from an EMBL/GenBank/DDBJ whole genome shotgun (WGS) entry which is preliminary data.</text>
</comment>
<dbReference type="PANTHER" id="PTHR31836:SF22">
    <property type="entry name" value="RLPA-LIKE PROTEIN DOUBLE-PSI BETA-BARREL DOMAIN-CONTAINING PROTEIN"/>
    <property type="match status" value="1"/>
</dbReference>
<dbReference type="PANTHER" id="PTHR31836">
    <property type="match status" value="1"/>
</dbReference>
<dbReference type="Proteomes" id="UP000636479">
    <property type="component" value="Unassembled WGS sequence"/>
</dbReference>
<dbReference type="CDD" id="cd22191">
    <property type="entry name" value="DPBB_RlpA_EXP_N-like"/>
    <property type="match status" value="1"/>
</dbReference>
<dbReference type="RefSeq" id="XP_037219358.1">
    <property type="nucleotide sequence ID" value="XM_037363714.1"/>
</dbReference>
<dbReference type="GeneID" id="59346230"/>